<dbReference type="STRING" id="111015.AXF14_09150"/>
<dbReference type="InterPro" id="IPR007941">
    <property type="entry name" value="DUF726"/>
</dbReference>
<dbReference type="InterPro" id="IPR029058">
    <property type="entry name" value="AB_hydrolase_fold"/>
</dbReference>
<dbReference type="EMBL" id="CP014228">
    <property type="protein sequence ID" value="AMD87719.1"/>
    <property type="molecule type" value="Genomic_DNA"/>
</dbReference>
<proteinExistence type="predicted"/>
<sequence length="617" mass="64370">MAAHAKVRYTAVGRDGARAVLTLTSDEQLIEEWAGLDAEPTFSGAARLVGNAALCARLHQYVAAKKAQRVAAQGLDAVGQGEEAAAEEVMEALTGIEDDSARETFTEEELEEAPSWFENLWHEVKTEKVELDVVLAWLSAETEAAENSLLQVAEILGYGEWVSDERDREAWCSACLQRTVHKFLAIPGPWYDAWCCRGCGVITTRCAVPACANMSVRGMGPTGTRAMAVPMCAEHTHEIPDFEASGYRIEDLEHWKDLFEYKRKDVGRIAKRGAVAAGVTVVAVPLAVVAAPAIGGAVGVATSAVGSGATLSGAAAVNHGLALLGGGTIASGGLGMAGGTLVIAAAGGAVGGAYGMRVGTAYLGEDASFTIECVRDGDGPAVVYSSGFLTESDDAWSRWKRLIDTAYPENPVYRVSWGAKERKDLAALAGKGAAGHRGVGAVAMAALRATRLAVAKIAPFAVLSTAVEVAANPWTVAQRNASAAGTTLASILRRTENKEGFILVGHSLGAALMTAAIVGLAEDDETSPVVDAHLLGAATSTEIDGELLAAGVTGKVRNYFSRRDKVLAALYRMASLGGEAAGAVGFKRASGRVVNIDVSAEVPKHSDYVMNLGLRTE</sequence>
<accession>A0A0X8JFL0</accession>
<feature type="transmembrane region" description="Helical" evidence="5">
    <location>
        <begin position="321"/>
        <end position="347"/>
    </location>
</feature>
<dbReference type="RefSeq" id="WP_067942698.1">
    <property type="nucleotide sequence ID" value="NZ_CP014228.1"/>
</dbReference>
<evidence type="ECO:0000313" key="7">
    <source>
        <dbReference type="Proteomes" id="UP000065220"/>
    </source>
</evidence>
<evidence type="ECO:0000313" key="6">
    <source>
        <dbReference type="EMBL" id="AMD87719.1"/>
    </source>
</evidence>
<keyword evidence="3 5" id="KW-1133">Transmembrane helix</keyword>
<evidence type="ECO:0008006" key="8">
    <source>
        <dbReference type="Google" id="ProtNLM"/>
    </source>
</evidence>
<evidence type="ECO:0000256" key="1">
    <source>
        <dbReference type="ARBA" id="ARBA00004141"/>
    </source>
</evidence>
<name>A0A0X8JFL0_ACTRD</name>
<organism evidence="6 7">
    <name type="scientific">Actinomyces radicidentis</name>
    <dbReference type="NCBI Taxonomy" id="111015"/>
    <lineage>
        <taxon>Bacteria</taxon>
        <taxon>Bacillati</taxon>
        <taxon>Actinomycetota</taxon>
        <taxon>Actinomycetes</taxon>
        <taxon>Actinomycetales</taxon>
        <taxon>Actinomycetaceae</taxon>
        <taxon>Actinomyces</taxon>
    </lineage>
</organism>
<dbReference type="Proteomes" id="UP000065220">
    <property type="component" value="Chromosome"/>
</dbReference>
<evidence type="ECO:0000256" key="3">
    <source>
        <dbReference type="ARBA" id="ARBA00022989"/>
    </source>
</evidence>
<feature type="transmembrane region" description="Helical" evidence="5">
    <location>
        <begin position="273"/>
        <end position="301"/>
    </location>
</feature>
<dbReference type="OrthoDB" id="4428026at2"/>
<evidence type="ECO:0000256" key="2">
    <source>
        <dbReference type="ARBA" id="ARBA00022692"/>
    </source>
</evidence>
<keyword evidence="4 5" id="KW-0472">Membrane</keyword>
<dbReference type="KEGG" id="ard:AXF14_09150"/>
<reference evidence="7" key="1">
    <citation type="submission" date="2016-02" db="EMBL/GenBank/DDBJ databases">
        <authorList>
            <person name="Holder M.E."/>
            <person name="Ajami N.J."/>
            <person name="Petrosino J.F."/>
        </authorList>
    </citation>
    <scope>NUCLEOTIDE SEQUENCE [LARGE SCALE GENOMIC DNA]</scope>
    <source>
        <strain evidence="7">CCUG 36733</strain>
    </source>
</reference>
<protein>
    <recommendedName>
        <fullName evidence="8">DUF726 domain-containing protein</fullName>
    </recommendedName>
</protein>
<evidence type="ECO:0000256" key="5">
    <source>
        <dbReference type="SAM" id="Phobius"/>
    </source>
</evidence>
<keyword evidence="2 5" id="KW-0812">Transmembrane</keyword>
<dbReference type="Pfam" id="PF05277">
    <property type="entry name" value="DUF726"/>
    <property type="match status" value="1"/>
</dbReference>
<dbReference type="AlphaFoldDB" id="A0A0X8JFL0"/>
<dbReference type="PANTHER" id="PTHR17920:SF3">
    <property type="entry name" value="TRANSMEMBRANE AND COILED-COIL DOMAIN-CONTAINING PROTEIN 4"/>
    <property type="match status" value="1"/>
</dbReference>
<keyword evidence="7" id="KW-1185">Reference proteome</keyword>
<gene>
    <name evidence="6" type="ORF">AXF14_09150</name>
</gene>
<dbReference type="GO" id="GO:0016020">
    <property type="term" value="C:membrane"/>
    <property type="evidence" value="ECO:0007669"/>
    <property type="project" value="UniProtKB-SubCell"/>
</dbReference>
<evidence type="ECO:0000256" key="4">
    <source>
        <dbReference type="ARBA" id="ARBA00023136"/>
    </source>
</evidence>
<dbReference type="SUPFAM" id="SSF53474">
    <property type="entry name" value="alpha/beta-Hydrolases"/>
    <property type="match status" value="1"/>
</dbReference>
<comment type="subcellular location">
    <subcellularLocation>
        <location evidence="1">Membrane</location>
        <topology evidence="1">Multi-pass membrane protein</topology>
    </subcellularLocation>
</comment>
<dbReference type="PANTHER" id="PTHR17920">
    <property type="entry name" value="TRANSMEMBRANE AND COILED-COIL DOMAIN-CONTAINING PROTEIN 4 TMCO4"/>
    <property type="match status" value="1"/>
</dbReference>